<dbReference type="AlphaFoldDB" id="A0A9P9X052"/>
<proteinExistence type="predicted"/>
<keyword evidence="1" id="KW-0472">Membrane</keyword>
<organism evidence="2 3">
    <name type="scientific">Colletotrichum abscissum</name>
    <dbReference type="NCBI Taxonomy" id="1671311"/>
    <lineage>
        <taxon>Eukaryota</taxon>
        <taxon>Fungi</taxon>
        <taxon>Dikarya</taxon>
        <taxon>Ascomycota</taxon>
        <taxon>Pezizomycotina</taxon>
        <taxon>Sordariomycetes</taxon>
        <taxon>Hypocreomycetidae</taxon>
        <taxon>Glomerellales</taxon>
        <taxon>Glomerellaceae</taxon>
        <taxon>Colletotrichum</taxon>
        <taxon>Colletotrichum acutatum species complex</taxon>
    </lineage>
</organism>
<accession>A0A9P9X052</accession>
<keyword evidence="1" id="KW-1133">Transmembrane helix</keyword>
<evidence type="ECO:0000313" key="2">
    <source>
        <dbReference type="EMBL" id="KAI3528847.1"/>
    </source>
</evidence>
<reference evidence="2" key="1">
    <citation type="submission" date="2019-01" db="EMBL/GenBank/DDBJ databases">
        <title>Colletotrichum abscissum LGMF1257.</title>
        <authorList>
            <person name="Baroncelli R."/>
        </authorList>
    </citation>
    <scope>NUCLEOTIDE SEQUENCE</scope>
    <source>
        <strain evidence="2">Ca142</strain>
    </source>
</reference>
<sequence>MRSSASTFLFHASDFFHASNVILIAACSSLIYLPIVRSSPLSSFSTGFARSLARVAARVVAYRPPPAVSIARSIELSVISWFVWFRRDFADGFRALRDGRSSSLATTTSLATVTDVESGLRSIASGCAQSRHAVDRASASAT</sequence>
<name>A0A9P9X052_9PEZI</name>
<evidence type="ECO:0000256" key="1">
    <source>
        <dbReference type="SAM" id="Phobius"/>
    </source>
</evidence>
<gene>
    <name evidence="2" type="ORF">CABS02_14985</name>
</gene>
<feature type="transmembrane region" description="Helical" evidence="1">
    <location>
        <begin position="15"/>
        <end position="35"/>
    </location>
</feature>
<protein>
    <submittedName>
        <fullName evidence="2">Uncharacterized protein</fullName>
    </submittedName>
</protein>
<keyword evidence="1" id="KW-0812">Transmembrane</keyword>
<dbReference type="EMBL" id="SDAQ01000243">
    <property type="protein sequence ID" value="KAI3528847.1"/>
    <property type="molecule type" value="Genomic_DNA"/>
</dbReference>
<keyword evidence="3" id="KW-1185">Reference proteome</keyword>
<dbReference type="PROSITE" id="PS51257">
    <property type="entry name" value="PROKAR_LIPOPROTEIN"/>
    <property type="match status" value="1"/>
</dbReference>
<dbReference type="Proteomes" id="UP001056436">
    <property type="component" value="Unassembled WGS sequence"/>
</dbReference>
<comment type="caution">
    <text evidence="2">The sequence shown here is derived from an EMBL/GenBank/DDBJ whole genome shotgun (WGS) entry which is preliminary data.</text>
</comment>
<evidence type="ECO:0000313" key="3">
    <source>
        <dbReference type="Proteomes" id="UP001056436"/>
    </source>
</evidence>